<dbReference type="Gene3D" id="1.10.510.40">
    <property type="match status" value="1"/>
</dbReference>
<evidence type="ECO:0000259" key="3">
    <source>
        <dbReference type="Pfam" id="PF04183"/>
    </source>
</evidence>
<dbReference type="Proteomes" id="UP000610527">
    <property type="component" value="Unassembled WGS sequence"/>
</dbReference>
<accession>A0ABX2LFS7</accession>
<protein>
    <submittedName>
        <fullName evidence="5">Sialic acid synthase</fullName>
    </submittedName>
</protein>
<dbReference type="Pfam" id="PF04183">
    <property type="entry name" value="IucA_IucC"/>
    <property type="match status" value="1"/>
</dbReference>
<keyword evidence="6" id="KW-1185">Reference proteome</keyword>
<evidence type="ECO:0000256" key="1">
    <source>
        <dbReference type="ARBA" id="ARBA00004924"/>
    </source>
</evidence>
<comment type="pathway">
    <text evidence="1">Siderophore biosynthesis.</text>
</comment>
<gene>
    <name evidence="5" type="ORF">HUN84_00090</name>
</gene>
<organism evidence="5 6">
    <name type="scientific">Staphylococcus borealis</name>
    <dbReference type="NCBI Taxonomy" id="2742203"/>
    <lineage>
        <taxon>Bacteria</taxon>
        <taxon>Bacillati</taxon>
        <taxon>Bacillota</taxon>
        <taxon>Bacilli</taxon>
        <taxon>Bacillales</taxon>
        <taxon>Staphylococcaceae</taxon>
        <taxon>Staphylococcus</taxon>
    </lineage>
</organism>
<dbReference type="Pfam" id="PF06276">
    <property type="entry name" value="FhuF"/>
    <property type="match status" value="1"/>
</dbReference>
<dbReference type="InterPro" id="IPR007310">
    <property type="entry name" value="Aerobactin_biosyn_IucA/IucC_N"/>
</dbReference>
<dbReference type="EMBL" id="JABVEG010000001">
    <property type="protein sequence ID" value="NUI81160.1"/>
    <property type="molecule type" value="Genomic_DNA"/>
</dbReference>
<feature type="domain" description="Aerobactin siderophore biosynthesis IucA/IucC N-terminal" evidence="3">
    <location>
        <begin position="194"/>
        <end position="437"/>
    </location>
</feature>
<dbReference type="PANTHER" id="PTHR34384">
    <property type="entry name" value="L-2,3-DIAMINOPROPANOATE--CITRATE LIGASE"/>
    <property type="match status" value="1"/>
</dbReference>
<comment type="caution">
    <text evidence="5">The sequence shown here is derived from an EMBL/GenBank/DDBJ whole genome shotgun (WGS) entry which is preliminary data.</text>
</comment>
<dbReference type="InterPro" id="IPR037455">
    <property type="entry name" value="LucA/IucC-like"/>
</dbReference>
<evidence type="ECO:0000313" key="6">
    <source>
        <dbReference type="Proteomes" id="UP000610527"/>
    </source>
</evidence>
<dbReference type="RefSeq" id="WP_174841461.1">
    <property type="nucleotide sequence ID" value="NZ_JABVEF010000002.1"/>
</dbReference>
<evidence type="ECO:0000256" key="2">
    <source>
        <dbReference type="ARBA" id="ARBA00007832"/>
    </source>
</evidence>
<evidence type="ECO:0000313" key="5">
    <source>
        <dbReference type="EMBL" id="NUI81160.1"/>
    </source>
</evidence>
<feature type="domain" description="Aerobactin siderophore biosynthesis IucA/IucC-like C-terminal" evidence="4">
    <location>
        <begin position="470"/>
        <end position="638"/>
    </location>
</feature>
<dbReference type="PANTHER" id="PTHR34384:SF6">
    <property type="entry name" value="STAPHYLOFERRIN B SYNTHASE"/>
    <property type="match status" value="1"/>
</dbReference>
<sequence>MNNLISIHNKNIQLTEEELGALNYLEQALPHLVSYFKNELLIARDKISQRLITSLYRENLVNAQSNSVIMWSNDIEDCPIDGQHQMMRVYFPQEDKYIFARITGKHAFGRVDVEGPFYYRAKHSNQFCRILHPNEILASILKEKPALDNEASSQFKDDMENSVANMALALAYQAYEMQHANEPLLDIIFNEQDSYLRSEQAVIEGHPLHPGAKLRKGLNANENIKYSSEYNKEINLKCVLIHQSIAKTETLSLTYNDELKSHFPELYQRIANECTGFSNLDDYELMTVHPWQFHNILLHQYEEELKHHLMIPLNVELPYYAGLSFRTLMPKYPVTLPHIKLSTNVHITGEIRTLSEQTTHNGPLVTRILNDILEQDADFTYYRTGILNEFAGIHFYNSKDAEAIQTDRSEQLGTLFRDNIYNLIDNDSVPIIPSSLVATYKNNEEPPIISLIQRYKTNYVKDSLDVAAHEWLTDYISQLLGIVMPLYVKYGIALEAHLQNSIATFNTDGRLRTIYIRDFEGLRIDEQQLNEAGYVTEHFHEKSRILTDSKTTVFNKVFYSTVQNHIGELILTVSKFIDDDKFEATIWNSVGNIIHHILNQLTNVNTDRISQIKKVIFDEVIDYKCVTTMRLEDEAHHYTYIKVSNPLHK</sequence>
<comment type="similarity">
    <text evidence="2">Belongs to the IucA/IucC family.</text>
</comment>
<evidence type="ECO:0000259" key="4">
    <source>
        <dbReference type="Pfam" id="PF06276"/>
    </source>
</evidence>
<proteinExistence type="inferred from homology"/>
<reference evidence="5 6" key="1">
    <citation type="submission" date="2020-06" db="EMBL/GenBank/DDBJ databases">
        <title>Staphylococcus borealis sp. nov. -A novel member of the Staphylococcaceae family isolated from skin and blood in humans.</title>
        <authorList>
            <person name="Pain M."/>
            <person name="Wolden R."/>
            <person name="Jaen-Luchoro D."/>
            <person name="Salva-Serra F."/>
            <person name="Iglesias B.P."/>
            <person name="Karlsson R."/>
            <person name="Klingenberg C."/>
            <person name="Cavanagh J.P."/>
        </authorList>
    </citation>
    <scope>NUCLEOTIDE SEQUENCE [LARGE SCALE GENOMIC DNA]</scope>
    <source>
        <strain evidence="5 6">58-22</strain>
    </source>
</reference>
<name>A0ABX2LFS7_9STAP</name>
<dbReference type="InterPro" id="IPR022770">
    <property type="entry name" value="IucA/IucC-like_C"/>
</dbReference>